<reference evidence="2" key="1">
    <citation type="journal article" date="2016" name="Proc. Natl. Acad. Sci. U.S.A.">
        <title>Lipid metabolic changes in an early divergent fungus govern the establishment of a mutualistic symbiosis with endobacteria.</title>
        <authorList>
            <person name="Lastovetsky O.A."/>
            <person name="Gaspar M.L."/>
            <person name="Mondo S.J."/>
            <person name="LaButti K.M."/>
            <person name="Sandor L."/>
            <person name="Grigoriev I.V."/>
            <person name="Henry S.A."/>
            <person name="Pawlowska T.E."/>
        </authorList>
    </citation>
    <scope>NUCLEOTIDE SEQUENCE [LARGE SCALE GENOMIC DNA]</scope>
    <source>
        <strain evidence="2">ATCC 52814</strain>
    </source>
</reference>
<dbReference type="EMBL" id="KV921909">
    <property type="protein sequence ID" value="ORE07174.1"/>
    <property type="molecule type" value="Genomic_DNA"/>
</dbReference>
<feature type="transmembrane region" description="Helical" evidence="1">
    <location>
        <begin position="20"/>
        <end position="41"/>
    </location>
</feature>
<keyword evidence="1" id="KW-0812">Transmembrane</keyword>
<accession>A0A1X0R591</accession>
<evidence type="ECO:0000313" key="2">
    <source>
        <dbReference type="EMBL" id="ORE07174.1"/>
    </source>
</evidence>
<name>A0A1X0R591_RHIZD</name>
<evidence type="ECO:0000256" key="1">
    <source>
        <dbReference type="SAM" id="Phobius"/>
    </source>
</evidence>
<keyword evidence="1" id="KW-1133">Transmembrane helix</keyword>
<protein>
    <submittedName>
        <fullName evidence="2">Uncharacterized protein</fullName>
    </submittedName>
</protein>
<dbReference type="AlphaFoldDB" id="A0A1X0R591"/>
<organism evidence="2">
    <name type="scientific">Rhizopus microsporus var. microsporus</name>
    <dbReference type="NCBI Taxonomy" id="86635"/>
    <lineage>
        <taxon>Eukaryota</taxon>
        <taxon>Fungi</taxon>
        <taxon>Fungi incertae sedis</taxon>
        <taxon>Mucoromycota</taxon>
        <taxon>Mucoromycotina</taxon>
        <taxon>Mucoromycetes</taxon>
        <taxon>Mucorales</taxon>
        <taxon>Mucorineae</taxon>
        <taxon>Rhizopodaceae</taxon>
        <taxon>Rhizopus</taxon>
    </lineage>
</organism>
<dbReference type="VEuPathDB" id="FungiDB:BCV72DRAFT_112641"/>
<keyword evidence="1" id="KW-0472">Membrane</keyword>
<dbReference type="Proteomes" id="UP000242414">
    <property type="component" value="Unassembled WGS sequence"/>
</dbReference>
<sequence>MSLGDDCLYGNQLFKTIYTLPVGFIFSVTLYIALFFARFILKSGSSLYLYLFSNINEE</sequence>
<proteinExistence type="predicted"/>
<gene>
    <name evidence="2" type="ORF">BCV72DRAFT_112641</name>
</gene>